<feature type="chain" id="PRO_5043897419" evidence="1">
    <location>
        <begin position="20"/>
        <end position="127"/>
    </location>
</feature>
<keyword evidence="3" id="KW-1185">Reference proteome</keyword>
<sequence length="127" mass="14477">MLTFLASRLLMIFTFPCNIAPPPFSFPAHTAHLQFFSFFFILFFPCFSDLVSPPHLPPPSLPLSTSLSSTGVGAELKLQRIWKWPAWRSHKTPSPTRKLQRTTFPDFKDIDSWAGDKRSAGRRRLAV</sequence>
<comment type="caution">
    <text evidence="2">The sequence shown here is derived from an EMBL/GenBank/DDBJ whole genome shotgun (WGS) entry which is preliminary data.</text>
</comment>
<dbReference type="Proteomes" id="UP001152523">
    <property type="component" value="Unassembled WGS sequence"/>
</dbReference>
<proteinExistence type="predicted"/>
<dbReference type="AlphaFoldDB" id="A0AAV0GJC6"/>
<evidence type="ECO:0000313" key="3">
    <source>
        <dbReference type="Proteomes" id="UP001152523"/>
    </source>
</evidence>
<evidence type="ECO:0000313" key="2">
    <source>
        <dbReference type="EMBL" id="CAH9147446.1"/>
    </source>
</evidence>
<organism evidence="2 3">
    <name type="scientific">Cuscuta epithymum</name>
    <dbReference type="NCBI Taxonomy" id="186058"/>
    <lineage>
        <taxon>Eukaryota</taxon>
        <taxon>Viridiplantae</taxon>
        <taxon>Streptophyta</taxon>
        <taxon>Embryophyta</taxon>
        <taxon>Tracheophyta</taxon>
        <taxon>Spermatophyta</taxon>
        <taxon>Magnoliopsida</taxon>
        <taxon>eudicotyledons</taxon>
        <taxon>Gunneridae</taxon>
        <taxon>Pentapetalae</taxon>
        <taxon>asterids</taxon>
        <taxon>lamiids</taxon>
        <taxon>Solanales</taxon>
        <taxon>Convolvulaceae</taxon>
        <taxon>Cuscuteae</taxon>
        <taxon>Cuscuta</taxon>
        <taxon>Cuscuta subgen. Cuscuta</taxon>
    </lineage>
</organism>
<protein>
    <submittedName>
        <fullName evidence="2">Uncharacterized protein</fullName>
    </submittedName>
</protein>
<keyword evidence="1" id="KW-0732">Signal</keyword>
<name>A0AAV0GJC6_9ASTE</name>
<evidence type="ECO:0000256" key="1">
    <source>
        <dbReference type="SAM" id="SignalP"/>
    </source>
</evidence>
<accession>A0AAV0GJC6</accession>
<dbReference type="EMBL" id="CAMAPF010001130">
    <property type="protein sequence ID" value="CAH9147446.1"/>
    <property type="molecule type" value="Genomic_DNA"/>
</dbReference>
<feature type="signal peptide" evidence="1">
    <location>
        <begin position="1"/>
        <end position="19"/>
    </location>
</feature>
<reference evidence="2" key="1">
    <citation type="submission" date="2022-07" db="EMBL/GenBank/DDBJ databases">
        <authorList>
            <person name="Macas J."/>
            <person name="Novak P."/>
            <person name="Neumann P."/>
        </authorList>
    </citation>
    <scope>NUCLEOTIDE SEQUENCE</scope>
</reference>
<gene>
    <name evidence="2" type="ORF">CEPIT_LOCUS43752</name>
</gene>